<dbReference type="Pfam" id="PF04773">
    <property type="entry name" value="FecR"/>
    <property type="match status" value="1"/>
</dbReference>
<feature type="domain" description="Protein FecR C-terminal" evidence="3">
    <location>
        <begin position="323"/>
        <end position="391"/>
    </location>
</feature>
<name>A0A4R0P7T8_9SPHI</name>
<organism evidence="4 5">
    <name type="scientific">Pedobacter frigidisoli</name>
    <dbReference type="NCBI Taxonomy" id="2530455"/>
    <lineage>
        <taxon>Bacteria</taxon>
        <taxon>Pseudomonadati</taxon>
        <taxon>Bacteroidota</taxon>
        <taxon>Sphingobacteriia</taxon>
        <taxon>Sphingobacteriales</taxon>
        <taxon>Sphingobacteriaceae</taxon>
        <taxon>Pedobacter</taxon>
    </lineage>
</organism>
<evidence type="ECO:0000259" key="3">
    <source>
        <dbReference type="Pfam" id="PF16344"/>
    </source>
</evidence>
<protein>
    <submittedName>
        <fullName evidence="4">DUF4974 domain-containing protein</fullName>
    </submittedName>
</protein>
<dbReference type="RefSeq" id="WP_131556862.1">
    <property type="nucleotide sequence ID" value="NZ_SJSN01000003.1"/>
</dbReference>
<feature type="domain" description="FecR protein" evidence="2">
    <location>
        <begin position="184"/>
        <end position="278"/>
    </location>
</feature>
<gene>
    <name evidence="4" type="ORF">EZ449_04950</name>
</gene>
<dbReference type="PANTHER" id="PTHR30273:SF2">
    <property type="entry name" value="PROTEIN FECR"/>
    <property type="match status" value="1"/>
</dbReference>
<keyword evidence="5" id="KW-1185">Reference proteome</keyword>
<dbReference type="InterPro" id="IPR006860">
    <property type="entry name" value="FecR"/>
</dbReference>
<reference evidence="4 5" key="1">
    <citation type="submission" date="2019-02" db="EMBL/GenBank/DDBJ databases">
        <title>Pedobacter sp. RP-3-11 sp. nov., isolated from Arctic soil.</title>
        <authorList>
            <person name="Dahal R.H."/>
        </authorList>
    </citation>
    <scope>NUCLEOTIDE SEQUENCE [LARGE SCALE GENOMIC DNA]</scope>
    <source>
        <strain evidence="4 5">RP-3-11</strain>
    </source>
</reference>
<dbReference type="AlphaFoldDB" id="A0A4R0P7T8"/>
<dbReference type="OrthoDB" id="737880at2"/>
<dbReference type="Pfam" id="PF16344">
    <property type="entry name" value="FecR_C"/>
    <property type="match status" value="1"/>
</dbReference>
<dbReference type="Proteomes" id="UP000291485">
    <property type="component" value="Unassembled WGS sequence"/>
</dbReference>
<dbReference type="Gene3D" id="3.55.50.30">
    <property type="match status" value="1"/>
</dbReference>
<dbReference type="Gene3D" id="2.60.120.1440">
    <property type="match status" value="1"/>
</dbReference>
<evidence type="ECO:0000256" key="1">
    <source>
        <dbReference type="SAM" id="Phobius"/>
    </source>
</evidence>
<sequence>MTKVLADYTSEDFLNDDRFIKWVKYQDSNLGHFWNSWLLTNPSNKLEFDNAVVQLRLMLSVHPVAIKQEKLDAVFMKIETEIDSGIPVKIIKYNFLRYAAAVLIPLLIFSAFYLTLKDDNIGAEQQAKVLDHNRAKLILSDGSTVLLGNNDQNIEDASGSKIEKDSAGLRYADQTGATTIAYNTIEVPRGAEYRLVLTDGTQIWLNSETKLRYPAKVMPDGDRNVYLENGEAYFQVTKNKHAPFLVNLNGMQVEVLGTSFNVNTFNNVISTTLEEGNIRVNRKGKASVYQVPGEQTIFSPVSEELTKAKVDTYPFTSWKDGWLVFNDNPLEEVMEQVGRWYDMQVEYTNPSLKTIRFGGKLRKVKSVKDILTVIERSNELSTRILGGKIIISERKPATQ</sequence>
<feature type="transmembrane region" description="Helical" evidence="1">
    <location>
        <begin position="95"/>
        <end position="116"/>
    </location>
</feature>
<keyword evidence="1" id="KW-0812">Transmembrane</keyword>
<dbReference type="EMBL" id="SJSN01000003">
    <property type="protein sequence ID" value="TCD11612.1"/>
    <property type="molecule type" value="Genomic_DNA"/>
</dbReference>
<evidence type="ECO:0000313" key="4">
    <source>
        <dbReference type="EMBL" id="TCD11612.1"/>
    </source>
</evidence>
<comment type="caution">
    <text evidence="4">The sequence shown here is derived from an EMBL/GenBank/DDBJ whole genome shotgun (WGS) entry which is preliminary data.</text>
</comment>
<evidence type="ECO:0000259" key="2">
    <source>
        <dbReference type="Pfam" id="PF04773"/>
    </source>
</evidence>
<evidence type="ECO:0000313" key="5">
    <source>
        <dbReference type="Proteomes" id="UP000291485"/>
    </source>
</evidence>
<dbReference type="GO" id="GO:0016989">
    <property type="term" value="F:sigma factor antagonist activity"/>
    <property type="evidence" value="ECO:0007669"/>
    <property type="project" value="TreeGrafter"/>
</dbReference>
<accession>A0A4R0P7T8</accession>
<keyword evidence="1" id="KW-0472">Membrane</keyword>
<dbReference type="InterPro" id="IPR012373">
    <property type="entry name" value="Ferrdict_sens_TM"/>
</dbReference>
<dbReference type="InterPro" id="IPR032508">
    <property type="entry name" value="FecR_C"/>
</dbReference>
<proteinExistence type="predicted"/>
<dbReference type="PANTHER" id="PTHR30273">
    <property type="entry name" value="PERIPLASMIC SIGNAL SENSOR AND SIGMA FACTOR ACTIVATOR FECR-RELATED"/>
    <property type="match status" value="1"/>
</dbReference>
<keyword evidence="1" id="KW-1133">Transmembrane helix</keyword>